<dbReference type="InterPro" id="IPR029065">
    <property type="entry name" value="Enolase_C-like"/>
</dbReference>
<evidence type="ECO:0000259" key="1">
    <source>
        <dbReference type="Pfam" id="PF13378"/>
    </source>
</evidence>
<evidence type="ECO:0000313" key="2">
    <source>
        <dbReference type="EMBL" id="TWT89287.1"/>
    </source>
</evidence>
<evidence type="ECO:0000313" key="3">
    <source>
        <dbReference type="Proteomes" id="UP000316213"/>
    </source>
</evidence>
<dbReference type="EMBL" id="SJPM01000019">
    <property type="protein sequence ID" value="TWT89287.1"/>
    <property type="molecule type" value="Genomic_DNA"/>
</dbReference>
<accession>A0A5C5ZQU7</accession>
<organism evidence="2 3">
    <name type="scientific">Neorhodopirellula pilleata</name>
    <dbReference type="NCBI Taxonomy" id="2714738"/>
    <lineage>
        <taxon>Bacteria</taxon>
        <taxon>Pseudomonadati</taxon>
        <taxon>Planctomycetota</taxon>
        <taxon>Planctomycetia</taxon>
        <taxon>Pirellulales</taxon>
        <taxon>Pirellulaceae</taxon>
        <taxon>Neorhodopirellula</taxon>
    </lineage>
</organism>
<reference evidence="2 3" key="1">
    <citation type="submission" date="2019-02" db="EMBL/GenBank/DDBJ databases">
        <title>Deep-cultivation of Planctomycetes and their phenomic and genomic characterization uncovers novel biology.</title>
        <authorList>
            <person name="Wiegand S."/>
            <person name="Jogler M."/>
            <person name="Boedeker C."/>
            <person name="Pinto D."/>
            <person name="Vollmers J."/>
            <person name="Rivas-Marin E."/>
            <person name="Kohn T."/>
            <person name="Peeters S.H."/>
            <person name="Heuer A."/>
            <person name="Rast P."/>
            <person name="Oberbeckmann S."/>
            <person name="Bunk B."/>
            <person name="Jeske O."/>
            <person name="Meyerdierks A."/>
            <person name="Storesund J.E."/>
            <person name="Kallscheuer N."/>
            <person name="Luecker S."/>
            <person name="Lage O.M."/>
            <person name="Pohl T."/>
            <person name="Merkel B.J."/>
            <person name="Hornburger P."/>
            <person name="Mueller R.-W."/>
            <person name="Bruemmer F."/>
            <person name="Labrenz M."/>
            <person name="Spormann A.M."/>
            <person name="Op Den Camp H."/>
            <person name="Overmann J."/>
            <person name="Amann R."/>
            <person name="Jetten M.S.M."/>
            <person name="Mascher T."/>
            <person name="Medema M.H."/>
            <person name="Devos D.P."/>
            <person name="Kaster A.-K."/>
            <person name="Ovreas L."/>
            <person name="Rohde M."/>
            <person name="Galperin M.Y."/>
            <person name="Jogler C."/>
        </authorList>
    </citation>
    <scope>NUCLEOTIDE SEQUENCE [LARGE SCALE GENOMIC DNA]</scope>
    <source>
        <strain evidence="2 3">Pla100</strain>
    </source>
</reference>
<dbReference type="AlphaFoldDB" id="A0A5C5ZQU7"/>
<dbReference type="OrthoDB" id="243720at2"/>
<keyword evidence="3" id="KW-1185">Reference proteome</keyword>
<dbReference type="Proteomes" id="UP000316213">
    <property type="component" value="Unassembled WGS sequence"/>
</dbReference>
<dbReference type="RefSeq" id="WP_146581860.1">
    <property type="nucleotide sequence ID" value="NZ_SJPM01000019.1"/>
</dbReference>
<proteinExistence type="predicted"/>
<comment type="caution">
    <text evidence="2">The sequence shown here is derived from an EMBL/GenBank/DDBJ whole genome shotgun (WGS) entry which is preliminary data.</text>
</comment>
<feature type="domain" description="Enolase C-terminal" evidence="1">
    <location>
        <begin position="227"/>
        <end position="455"/>
    </location>
</feature>
<sequence>MPAPATRLVRYSFDLETESYQYRTPMKFGGRVVNDATLLNVRCDAENAAGQAAMGLGSMTMGVAWAWPDAEVPDATKLEVVLTIARQLADRCQSDTIAGHPMEIAIGLSRHRDQIAADVATQFQLVNPIPELAILLAGSPIEAALFDAHGKAVGQSAYALLSTEHLPRDLGDLTGDDRYRGVTLDSLISPTPVATLPLYHLVGALDPLTDDDVVSQVADGLPETLGQWIQRNELTHLKIKLNGDDAGWDFDRIRRINEVANQTVNRGASTDQPYFFSLDFNERCANEEYVLGLLDQLRSECPEALDRIQYIEQPTHRDLKRPGAVTMHRVAEQKPVVIDESLTDLESLRLAVSQGYSGIALKACKGHAEALLLGAVARHDGLFLCVQDLTCVGASLLHSASLSAHIPGVMAVESNGRQYCPAGNEAWMNGYAEMFEIRGGRVPTGCLNGPGLGYTSPL</sequence>
<dbReference type="Pfam" id="PF13378">
    <property type="entry name" value="MR_MLE_C"/>
    <property type="match status" value="1"/>
</dbReference>
<name>A0A5C5ZQU7_9BACT</name>
<dbReference type="InterPro" id="IPR036849">
    <property type="entry name" value="Enolase-like_C_sf"/>
</dbReference>
<gene>
    <name evidence="2" type="ORF">Pla100_56040</name>
</gene>
<dbReference type="Gene3D" id="3.20.20.120">
    <property type="entry name" value="Enolase-like C-terminal domain"/>
    <property type="match status" value="1"/>
</dbReference>
<dbReference type="SUPFAM" id="SSF51604">
    <property type="entry name" value="Enolase C-terminal domain-like"/>
    <property type="match status" value="1"/>
</dbReference>
<protein>
    <recommendedName>
        <fullName evidence="1">Enolase C-terminal domain-containing protein</fullName>
    </recommendedName>
</protein>